<accession>A0A2T0B8P9</accession>
<protein>
    <recommendedName>
        <fullName evidence="4">DUF378 domain-containing protein</fullName>
    </recommendedName>
</protein>
<evidence type="ECO:0000313" key="3">
    <source>
        <dbReference type="Proteomes" id="UP000239706"/>
    </source>
</evidence>
<dbReference type="OrthoDB" id="9812136at2"/>
<dbReference type="Pfam" id="PF04070">
    <property type="entry name" value="DUF378"/>
    <property type="match status" value="1"/>
</dbReference>
<evidence type="ECO:0000313" key="2">
    <source>
        <dbReference type="EMBL" id="PRR80225.1"/>
    </source>
</evidence>
<reference evidence="2 3" key="1">
    <citation type="submission" date="2018-03" db="EMBL/GenBank/DDBJ databases">
        <title>Genome sequence of Clostridium liquoris DSM 100320.</title>
        <authorList>
            <person name="Poehlein A."/>
            <person name="Daniel R."/>
        </authorList>
    </citation>
    <scope>NUCLEOTIDE SEQUENCE [LARGE SCALE GENOMIC DNA]</scope>
    <source>
        <strain evidence="2 3">DSM 100320</strain>
    </source>
</reference>
<dbReference type="PANTHER" id="PTHR37304:SF1">
    <property type="entry name" value="MEMBRANE PROTEIN"/>
    <property type="match status" value="1"/>
</dbReference>
<keyword evidence="3" id="KW-1185">Reference proteome</keyword>
<dbReference type="InterPro" id="IPR007211">
    <property type="entry name" value="DUF378"/>
</dbReference>
<dbReference type="AlphaFoldDB" id="A0A2T0B8P9"/>
<keyword evidence="1" id="KW-1133">Transmembrane helix</keyword>
<keyword evidence="1" id="KW-0812">Transmembrane</keyword>
<dbReference type="PANTHER" id="PTHR37304">
    <property type="entry name" value="MEMBRANE PROTEIN-RELATED"/>
    <property type="match status" value="1"/>
</dbReference>
<evidence type="ECO:0000256" key="1">
    <source>
        <dbReference type="SAM" id="Phobius"/>
    </source>
</evidence>
<organism evidence="2 3">
    <name type="scientific">Clostridium liquoris</name>
    <dbReference type="NCBI Taxonomy" id="1289519"/>
    <lineage>
        <taxon>Bacteria</taxon>
        <taxon>Bacillati</taxon>
        <taxon>Bacillota</taxon>
        <taxon>Clostridia</taxon>
        <taxon>Eubacteriales</taxon>
        <taxon>Clostridiaceae</taxon>
        <taxon>Clostridium</taxon>
    </lineage>
</organism>
<dbReference type="EMBL" id="PVXO01000008">
    <property type="protein sequence ID" value="PRR80225.1"/>
    <property type="molecule type" value="Genomic_DNA"/>
</dbReference>
<feature type="transmembrane region" description="Helical" evidence="1">
    <location>
        <begin position="12"/>
        <end position="37"/>
    </location>
</feature>
<comment type="caution">
    <text evidence="2">The sequence shown here is derived from an EMBL/GenBank/DDBJ whole genome shotgun (WGS) entry which is preliminary data.</text>
</comment>
<dbReference type="Proteomes" id="UP000239706">
    <property type="component" value="Unassembled WGS sequence"/>
</dbReference>
<gene>
    <name evidence="2" type="ORF">CLLI_03930</name>
</gene>
<dbReference type="RefSeq" id="WP_106062579.1">
    <property type="nucleotide sequence ID" value="NZ_PVXO01000008.1"/>
</dbReference>
<evidence type="ECO:0008006" key="4">
    <source>
        <dbReference type="Google" id="ProtNLM"/>
    </source>
</evidence>
<proteinExistence type="predicted"/>
<name>A0A2T0B8P9_9CLOT</name>
<sequence>MYKFNLFDKISLLLVIIGAINWGLLGLFNLNLVGTIFGEPANFISRLIYILIGVTGAYLIFLLLRIKKHSRA</sequence>
<feature type="transmembrane region" description="Helical" evidence="1">
    <location>
        <begin position="43"/>
        <end position="64"/>
    </location>
</feature>
<keyword evidence="1" id="KW-0472">Membrane</keyword>